<feature type="compositionally biased region" description="Low complexity" evidence="1">
    <location>
        <begin position="304"/>
        <end position="313"/>
    </location>
</feature>
<dbReference type="EMBL" id="FUEG01000002">
    <property type="protein sequence ID" value="SJK99721.1"/>
    <property type="molecule type" value="Genomic_DNA"/>
</dbReference>
<feature type="transmembrane region" description="Helical" evidence="2">
    <location>
        <begin position="108"/>
        <end position="132"/>
    </location>
</feature>
<reference evidence="4" key="1">
    <citation type="journal article" date="2017" name="Nat. Ecol. Evol.">
        <title>Genome expansion and lineage-specific genetic innovations in the forest pathogenic fungi Armillaria.</title>
        <authorList>
            <person name="Sipos G."/>
            <person name="Prasanna A.N."/>
            <person name="Walter M.C."/>
            <person name="O'Connor E."/>
            <person name="Balint B."/>
            <person name="Krizsan K."/>
            <person name="Kiss B."/>
            <person name="Hess J."/>
            <person name="Varga T."/>
            <person name="Slot J."/>
            <person name="Riley R."/>
            <person name="Boka B."/>
            <person name="Rigling D."/>
            <person name="Barry K."/>
            <person name="Lee J."/>
            <person name="Mihaltcheva S."/>
            <person name="LaButti K."/>
            <person name="Lipzen A."/>
            <person name="Waldron R."/>
            <person name="Moloney N.M."/>
            <person name="Sperisen C."/>
            <person name="Kredics L."/>
            <person name="Vagvoelgyi C."/>
            <person name="Patrignani A."/>
            <person name="Fitzpatrick D."/>
            <person name="Nagy I."/>
            <person name="Doyle S."/>
            <person name="Anderson J.B."/>
            <person name="Grigoriev I.V."/>
            <person name="Gueldener U."/>
            <person name="Muensterkoetter M."/>
            <person name="Nagy L.G."/>
        </authorList>
    </citation>
    <scope>NUCLEOTIDE SEQUENCE [LARGE SCALE GENOMIC DNA]</scope>
    <source>
        <strain evidence="4">C18/9</strain>
    </source>
</reference>
<keyword evidence="2" id="KW-0472">Membrane</keyword>
<dbReference type="STRING" id="47428.A0A284QTJ3"/>
<keyword evidence="2" id="KW-0812">Transmembrane</keyword>
<feature type="transmembrane region" description="Helical" evidence="2">
    <location>
        <begin position="243"/>
        <end position="261"/>
    </location>
</feature>
<name>A0A284QTJ3_ARMOS</name>
<accession>A0A284QTJ3</accession>
<evidence type="ECO:0000313" key="4">
    <source>
        <dbReference type="Proteomes" id="UP000219338"/>
    </source>
</evidence>
<dbReference type="Proteomes" id="UP000219338">
    <property type="component" value="Unassembled WGS sequence"/>
</dbReference>
<feature type="transmembrane region" description="Helical" evidence="2">
    <location>
        <begin position="36"/>
        <end position="58"/>
    </location>
</feature>
<protein>
    <recommendedName>
        <fullName evidence="5">G-protein coupled receptors family 3 profile domain-containing protein</fullName>
    </recommendedName>
</protein>
<organism evidence="3 4">
    <name type="scientific">Armillaria ostoyae</name>
    <name type="common">Armillaria root rot fungus</name>
    <dbReference type="NCBI Taxonomy" id="47428"/>
    <lineage>
        <taxon>Eukaryota</taxon>
        <taxon>Fungi</taxon>
        <taxon>Dikarya</taxon>
        <taxon>Basidiomycota</taxon>
        <taxon>Agaricomycotina</taxon>
        <taxon>Agaricomycetes</taxon>
        <taxon>Agaricomycetidae</taxon>
        <taxon>Agaricales</taxon>
        <taxon>Marasmiineae</taxon>
        <taxon>Physalacriaceae</taxon>
        <taxon>Armillaria</taxon>
    </lineage>
</organism>
<feature type="transmembrane region" description="Helical" evidence="2">
    <location>
        <begin position="144"/>
        <end position="167"/>
    </location>
</feature>
<gene>
    <name evidence="3" type="ORF">ARMOST_03032</name>
</gene>
<evidence type="ECO:0008006" key="5">
    <source>
        <dbReference type="Google" id="ProtNLM"/>
    </source>
</evidence>
<feature type="transmembrane region" description="Helical" evidence="2">
    <location>
        <begin position="187"/>
        <end position="215"/>
    </location>
</feature>
<feature type="region of interest" description="Disordered" evidence="1">
    <location>
        <begin position="304"/>
        <end position="339"/>
    </location>
</feature>
<keyword evidence="2" id="KW-1133">Transmembrane helix</keyword>
<evidence type="ECO:0000256" key="2">
    <source>
        <dbReference type="SAM" id="Phobius"/>
    </source>
</evidence>
<feature type="transmembrane region" description="Helical" evidence="2">
    <location>
        <begin position="267"/>
        <end position="286"/>
    </location>
</feature>
<evidence type="ECO:0000256" key="1">
    <source>
        <dbReference type="SAM" id="MobiDB-lite"/>
    </source>
</evidence>
<proteinExistence type="predicted"/>
<dbReference type="OrthoDB" id="2896404at2759"/>
<sequence length="349" mass="38448">MTSPVLLGHGATLTSLLISSLYMLPSLDISVQTQTTIFNSSLVISLVLLTAVLLPALISKHMYRMRIWYALICSAMMYCVSFLLLVGYQIGPEEPPLGLCVAQTAMVYAAPVLVVSYALSFSMELLLGIQAYSRGEEMKSSTRIPLLIFPLFVYVVVVIEGLVLALTNKNEVERDPTMFYCHLHSSTPALISAVVITIEAGLMIILEVITGILLYQRKTHLGRRDSVTASNAPFPVGLFIRKIVYTMNIGFALGLYAFILANPNKSNAKWSLLLTGPPLVTALIFGPHRDISRFWFCRRPNTTESSGSVSESGHGLMHESKLNETRGETPSPLPPYEPATRLDLQCRHV</sequence>
<feature type="transmembrane region" description="Helical" evidence="2">
    <location>
        <begin position="5"/>
        <end position="24"/>
    </location>
</feature>
<feature type="transmembrane region" description="Helical" evidence="2">
    <location>
        <begin position="67"/>
        <end position="88"/>
    </location>
</feature>
<feature type="compositionally biased region" description="Basic and acidic residues" evidence="1">
    <location>
        <begin position="316"/>
        <end position="327"/>
    </location>
</feature>
<evidence type="ECO:0000313" key="3">
    <source>
        <dbReference type="EMBL" id="SJK99721.1"/>
    </source>
</evidence>
<dbReference type="AlphaFoldDB" id="A0A284QTJ3"/>
<keyword evidence="4" id="KW-1185">Reference proteome</keyword>
<dbReference type="OMA" id="TIYIRLI"/>